<dbReference type="EMBL" id="CM004391">
    <property type="protein sequence ID" value="OAY50150.1"/>
    <property type="molecule type" value="Genomic_DNA"/>
</dbReference>
<organism evidence="1">
    <name type="scientific">Manihot esculenta</name>
    <name type="common">Cassava</name>
    <name type="synonym">Jatropha manihot</name>
    <dbReference type="NCBI Taxonomy" id="3983"/>
    <lineage>
        <taxon>Eukaryota</taxon>
        <taxon>Viridiplantae</taxon>
        <taxon>Streptophyta</taxon>
        <taxon>Embryophyta</taxon>
        <taxon>Tracheophyta</taxon>
        <taxon>Spermatophyta</taxon>
        <taxon>Magnoliopsida</taxon>
        <taxon>eudicotyledons</taxon>
        <taxon>Gunneridae</taxon>
        <taxon>Pentapetalae</taxon>
        <taxon>rosids</taxon>
        <taxon>fabids</taxon>
        <taxon>Malpighiales</taxon>
        <taxon>Euphorbiaceae</taxon>
        <taxon>Crotonoideae</taxon>
        <taxon>Manihoteae</taxon>
        <taxon>Manihot</taxon>
    </lineage>
</organism>
<evidence type="ECO:0000313" key="1">
    <source>
        <dbReference type="EMBL" id="OAY50150.1"/>
    </source>
</evidence>
<name>A0A2C9VXF1_MANES</name>
<reference evidence="1" key="1">
    <citation type="submission" date="2016-02" db="EMBL/GenBank/DDBJ databases">
        <title>WGS assembly of Manihot esculenta.</title>
        <authorList>
            <person name="Bredeson J.V."/>
            <person name="Prochnik S.E."/>
            <person name="Lyons J.B."/>
            <person name="Schmutz J."/>
            <person name="Grimwood J."/>
            <person name="Vrebalov J."/>
            <person name="Bart R.S."/>
            <person name="Amuge T."/>
            <person name="Ferguson M.E."/>
            <person name="Green R."/>
            <person name="Putnam N."/>
            <person name="Stites J."/>
            <person name="Rounsley S."/>
            <person name="Rokhsar D.S."/>
        </authorList>
    </citation>
    <scope>NUCLEOTIDE SEQUENCE [LARGE SCALE GENOMIC DNA]</scope>
    <source>
        <tissue evidence="1">Leaf</tissue>
    </source>
</reference>
<dbReference type="AlphaFoldDB" id="A0A2C9VXF1"/>
<protein>
    <submittedName>
        <fullName evidence="1">Uncharacterized protein</fullName>
    </submittedName>
</protein>
<gene>
    <name evidence="1" type="ORF">MANES_05G112300</name>
</gene>
<proteinExistence type="predicted"/>
<accession>A0A2C9VXF1</accession>
<sequence>MGQPKKRELRKSFKVCSCSLEGRRQPHQETRPCKVDNQMTHALRRSNLN</sequence>